<feature type="domain" description="HTH merR-type" evidence="2">
    <location>
        <begin position="1"/>
        <end position="70"/>
    </location>
</feature>
<evidence type="ECO:0000313" key="3">
    <source>
        <dbReference type="EMBL" id="AOS64911.1"/>
    </source>
</evidence>
<dbReference type="KEGG" id="ahm:TL08_20600"/>
<dbReference type="RefSeq" id="WP_069851260.1">
    <property type="nucleotide sequence ID" value="NZ_CP014859.1"/>
</dbReference>
<dbReference type="AlphaFoldDB" id="A0AAC9HU25"/>
<dbReference type="Pfam" id="PF13411">
    <property type="entry name" value="MerR_1"/>
    <property type="match status" value="1"/>
</dbReference>
<dbReference type="PANTHER" id="PTHR30204:SF93">
    <property type="entry name" value="HTH MERR-TYPE DOMAIN-CONTAINING PROTEIN"/>
    <property type="match status" value="1"/>
</dbReference>
<proteinExistence type="predicted"/>
<accession>A0AAC9HU25</accession>
<reference evidence="4" key="1">
    <citation type="submission" date="2016-03" db="EMBL/GenBank/DDBJ databases">
        <title>Complete genome sequence of the type strain Actinoalloteichus hymeniacidonis DSM 45092.</title>
        <authorList>
            <person name="Schaffert L."/>
            <person name="Albersmeier A."/>
            <person name="Winkler A."/>
            <person name="Kalinowski J."/>
            <person name="Zotchev S."/>
            <person name="Ruckert C."/>
        </authorList>
    </citation>
    <scope>NUCLEOTIDE SEQUENCE [LARGE SCALE GENOMIC DNA]</scope>
    <source>
        <strain evidence="4">HPA177(T) (DSM 45092(T))</strain>
    </source>
</reference>
<dbReference type="InterPro" id="IPR047057">
    <property type="entry name" value="MerR_fam"/>
</dbReference>
<dbReference type="Proteomes" id="UP000095210">
    <property type="component" value="Chromosome"/>
</dbReference>
<dbReference type="PANTHER" id="PTHR30204">
    <property type="entry name" value="REDOX-CYCLING DRUG-SENSING TRANSCRIPTIONAL ACTIVATOR SOXR"/>
    <property type="match status" value="1"/>
</dbReference>
<dbReference type="EMBL" id="CP014859">
    <property type="protein sequence ID" value="AOS64911.1"/>
    <property type="molecule type" value="Genomic_DNA"/>
</dbReference>
<organism evidence="3 4">
    <name type="scientific">Actinoalloteichus hymeniacidonis</name>
    <dbReference type="NCBI Taxonomy" id="340345"/>
    <lineage>
        <taxon>Bacteria</taxon>
        <taxon>Bacillati</taxon>
        <taxon>Actinomycetota</taxon>
        <taxon>Actinomycetes</taxon>
        <taxon>Pseudonocardiales</taxon>
        <taxon>Pseudonocardiaceae</taxon>
        <taxon>Actinoalloteichus</taxon>
    </lineage>
</organism>
<sequence>MWSTKQLADLAGTTTKAIRYYHRAQLLDEPERGHNGYKQYRAQHLLQLLRIRRLTELGLSPASAASALENDNSSELYEALTAAERELTAAIDKFNAMREDVRGALAGRSFGDLALQLSDKPPGLSEKDFAVLLVMSRLFDAETVLTFQEILHSSPRTPVDEAFDALSPNADRKEREAVAEMLAEQTRTRTPENPPYSTRGQGLAEAVEIMEKSIAHLYNDAQIEAIRRSWELLRAQKTASDT</sequence>
<evidence type="ECO:0000313" key="4">
    <source>
        <dbReference type="Proteomes" id="UP000095210"/>
    </source>
</evidence>
<evidence type="ECO:0000259" key="2">
    <source>
        <dbReference type="PROSITE" id="PS50937"/>
    </source>
</evidence>
<dbReference type="SUPFAM" id="SSF46955">
    <property type="entry name" value="Putative DNA-binding domain"/>
    <property type="match status" value="1"/>
</dbReference>
<dbReference type="InterPro" id="IPR000551">
    <property type="entry name" value="MerR-type_HTH_dom"/>
</dbReference>
<dbReference type="GO" id="GO:0003677">
    <property type="term" value="F:DNA binding"/>
    <property type="evidence" value="ECO:0007669"/>
    <property type="project" value="UniProtKB-KW"/>
</dbReference>
<dbReference type="Gene3D" id="1.10.1660.10">
    <property type="match status" value="1"/>
</dbReference>
<gene>
    <name evidence="3" type="ORF">TL08_20600</name>
</gene>
<dbReference type="InterPro" id="IPR009061">
    <property type="entry name" value="DNA-bd_dom_put_sf"/>
</dbReference>
<dbReference type="GO" id="GO:0003700">
    <property type="term" value="F:DNA-binding transcription factor activity"/>
    <property type="evidence" value="ECO:0007669"/>
    <property type="project" value="InterPro"/>
</dbReference>
<dbReference type="PROSITE" id="PS50937">
    <property type="entry name" value="HTH_MERR_2"/>
    <property type="match status" value="1"/>
</dbReference>
<dbReference type="CDD" id="cd00592">
    <property type="entry name" value="HTH_MerR-like"/>
    <property type="match status" value="1"/>
</dbReference>
<keyword evidence="1" id="KW-0238">DNA-binding</keyword>
<protein>
    <submittedName>
        <fullName evidence="3">Transcriptional regulator</fullName>
    </submittedName>
</protein>
<keyword evidence="4" id="KW-1185">Reference proteome</keyword>
<evidence type="ECO:0000256" key="1">
    <source>
        <dbReference type="ARBA" id="ARBA00023125"/>
    </source>
</evidence>
<dbReference type="SMART" id="SM00422">
    <property type="entry name" value="HTH_MERR"/>
    <property type="match status" value="1"/>
</dbReference>
<name>A0AAC9HU25_9PSEU</name>